<evidence type="ECO:0000256" key="6">
    <source>
        <dbReference type="ARBA" id="ARBA00023136"/>
    </source>
</evidence>
<dbReference type="EMBL" id="CP018820">
    <property type="protein sequence ID" value="APR52693.1"/>
    <property type="molecule type" value="Genomic_DNA"/>
</dbReference>
<evidence type="ECO:0000256" key="7">
    <source>
        <dbReference type="ARBA" id="ARBA00023237"/>
    </source>
</evidence>
<evidence type="ECO:0000256" key="1">
    <source>
        <dbReference type="ARBA" id="ARBA00004571"/>
    </source>
</evidence>
<dbReference type="GO" id="GO:0009279">
    <property type="term" value="C:cell outer membrane"/>
    <property type="evidence" value="ECO:0007669"/>
    <property type="project" value="UniProtKB-SubCell"/>
</dbReference>
<dbReference type="InterPro" id="IPR039426">
    <property type="entry name" value="TonB-dep_rcpt-like"/>
</dbReference>
<evidence type="ECO:0000313" key="16">
    <source>
        <dbReference type="Proteomes" id="UP000286681"/>
    </source>
</evidence>
<evidence type="ECO:0000256" key="2">
    <source>
        <dbReference type="ARBA" id="ARBA00022448"/>
    </source>
</evidence>
<accession>A0A1L6J9T4</accession>
<dbReference type="GeneID" id="44132869"/>
<dbReference type="SUPFAM" id="SSF56935">
    <property type="entry name" value="Porins"/>
    <property type="match status" value="1"/>
</dbReference>
<keyword evidence="4 8" id="KW-0812">Transmembrane</keyword>
<proteinExistence type="inferred from homology"/>
<dbReference type="PROSITE" id="PS52016">
    <property type="entry name" value="TONB_DEPENDENT_REC_3"/>
    <property type="match status" value="1"/>
</dbReference>
<dbReference type="Gene3D" id="2.40.170.20">
    <property type="entry name" value="TonB-dependent receptor, beta-barrel domain"/>
    <property type="match status" value="1"/>
</dbReference>
<keyword evidence="10" id="KW-0732">Signal</keyword>
<evidence type="ECO:0000256" key="4">
    <source>
        <dbReference type="ARBA" id="ARBA00022692"/>
    </source>
</evidence>
<sequence>MNISRLLTATALASAAFAFPQVACAQETPAANASEDDSSSDVVIVTGSRIPTPNFDTPVPVTSVTAQQIEAVGQVSLGDTLNRLPALRSTRSQANSTNGIGTAGLNELDLRGLGTPRTLVLVNGRRHVSGNPGSYSVDVNTIPNALLQRIDTVTGGNSAVYGADAVSGVVNFVLREDYEGLDFRAQGGVSERGDRGSVLVSGLWGKNFAEGRGNIAVSAEYAYSDRLLFNDRNDQTGAYTGVPGFYQVERTTFLNPDGSARNEGPEGNGVPDTRYFNAYPGNTFGIISLGGTVITTCPGATATNAARRAANCTGETSPTGGLLNHNYMFLSDGTLARDNPAMDFRSVGGGLFGGRSATGVEGAMLLPGLDRLNLNLLARYEFSPAFKPYFEGKYVRVTASQTSTQPTFVNGRLTPGFFLDNPFLTAQARDTIRTVMGYAPGTANYDTGGFTFFRFNNDIGTRSEDHKRETYRFVLGARGDLSDTGNWSYDAFVNFGRTETYYETGGNVDIQKFNRAANAVRNSAGQIVCRVNADAITTNDDPSCRPLNLFGEGAPQTTPDGLAYVLYTSSRNEWHEQLNAAFTISGDTSGFLNLPGGAIGMAFGAEYRREDYFSSYDAFTRGEYAPGQSNTFLNAIAPSDPNAVSVYEGFAEVRIPLLKDMAFFHDLTLNASGRVSKYNIYDDPQWTWSAGGTWAPIPDVSFRVNWARAIRTPNLADLYAGTSQTFANNFVDPCSQTVINQNPNRVRNCAAAGIPTTIIVGTLADGSPDVRPWTNAPTSGILGVNGGNPFLKPERADSFTVGTILKPRFLPGFQLSFDYYNIRIKDAINFVTPQTIVNSCYDDPVGINNEFCSFVNRRRDPTNPIADYTFAGQQGRRFAGYPDFNVGIVGNGFVNAPFNYAKLATSGIDANLSYRHVFNENTRLNLSTIVSWLETRNQFTFLSDPNRYTRVKSVLGDPEWRAQVNALFEAKTFDFSVTAQYIGKQTVGAWNVQNREQDRPPTNADAFPFVYYPEVVIADVQLGIKVQDNFRFYIGVDNITDQLPPYGLTGTGTGSAIFPVTGRYFYGGVRIKM</sequence>
<dbReference type="EMBL" id="QQWO01000011">
    <property type="protein sequence ID" value="RSV01848.1"/>
    <property type="molecule type" value="Genomic_DNA"/>
</dbReference>
<feature type="domain" description="TonB-dependent receptor plug" evidence="12">
    <location>
        <begin position="55"/>
        <end position="169"/>
    </location>
</feature>
<dbReference type="STRING" id="93064.BRX40_09880"/>
<evidence type="ECO:0000256" key="3">
    <source>
        <dbReference type="ARBA" id="ARBA00022452"/>
    </source>
</evidence>
<reference evidence="13" key="1">
    <citation type="submission" date="2016-12" db="EMBL/GenBank/DDBJ databases">
        <title>Whole genome sequencing of Sphingomonas koreensis.</title>
        <authorList>
            <person name="Conlan S."/>
            <person name="Thomas P.J."/>
            <person name="Mullikin J."/>
            <person name="Palmore T.N."/>
            <person name="Frank K.M."/>
            <person name="Segre J.A."/>
        </authorList>
    </citation>
    <scope>NUCLEOTIDE SEQUENCE</scope>
    <source>
        <strain evidence="13">ABOJV</strain>
    </source>
</reference>
<dbReference type="Gene3D" id="2.170.130.10">
    <property type="entry name" value="TonB-dependent receptor, plug domain"/>
    <property type="match status" value="1"/>
</dbReference>
<dbReference type="Pfam" id="PF00593">
    <property type="entry name" value="TonB_dep_Rec_b-barrel"/>
    <property type="match status" value="1"/>
</dbReference>
<feature type="chain" id="PRO_5042338641" evidence="10">
    <location>
        <begin position="26"/>
        <end position="1073"/>
    </location>
</feature>
<evidence type="ECO:0000256" key="5">
    <source>
        <dbReference type="ARBA" id="ARBA00023077"/>
    </source>
</evidence>
<dbReference type="AlphaFoldDB" id="A0A1L6J9T4"/>
<dbReference type="Proteomes" id="UP000286681">
    <property type="component" value="Unassembled WGS sequence"/>
</dbReference>
<keyword evidence="5 9" id="KW-0798">TonB box</keyword>
<keyword evidence="6 8" id="KW-0472">Membrane</keyword>
<dbReference type="OrthoDB" id="7051241at2"/>
<dbReference type="KEGG" id="skr:BRX40_09880"/>
<keyword evidence="2 8" id="KW-0813">Transport</keyword>
<evidence type="ECO:0000256" key="8">
    <source>
        <dbReference type="PROSITE-ProRule" id="PRU01360"/>
    </source>
</evidence>
<keyword evidence="7 8" id="KW-0998">Cell outer membrane</keyword>
<evidence type="ECO:0000259" key="12">
    <source>
        <dbReference type="Pfam" id="PF07715"/>
    </source>
</evidence>
<reference evidence="15" key="2">
    <citation type="submission" date="2016-12" db="EMBL/GenBank/DDBJ databases">
        <title>Whole genome sequencing of Sphingomonas sp. ABOJV.</title>
        <authorList>
            <person name="Conlan S."/>
            <person name="Thomas P.J."/>
            <person name="Mullikin J."/>
            <person name="Palmore T.N."/>
            <person name="Frank K.M."/>
            <person name="Segre J.A."/>
        </authorList>
    </citation>
    <scope>NUCLEOTIDE SEQUENCE [LARGE SCALE GENOMIC DNA]</scope>
    <source>
        <strain evidence="15">ABOJV</strain>
    </source>
</reference>
<dbReference type="InterPro" id="IPR036942">
    <property type="entry name" value="Beta-barrel_TonB_sf"/>
</dbReference>
<comment type="similarity">
    <text evidence="8 9">Belongs to the TonB-dependent receptor family.</text>
</comment>
<evidence type="ECO:0000259" key="11">
    <source>
        <dbReference type="Pfam" id="PF00593"/>
    </source>
</evidence>
<keyword evidence="15" id="KW-1185">Reference proteome</keyword>
<reference evidence="14 16" key="3">
    <citation type="submission" date="2018-07" db="EMBL/GenBank/DDBJ databases">
        <title>Genomic and Epidemiologic Investigation of an Indolent Hospital Outbreak.</title>
        <authorList>
            <person name="Johnson R.C."/>
            <person name="Deming C."/>
            <person name="Conlan S."/>
            <person name="Zellmer C.J."/>
            <person name="Michelin A.V."/>
            <person name="Lee-Lin S."/>
            <person name="Thomas P.J."/>
            <person name="Park M."/>
            <person name="Weingarten R.A."/>
            <person name="Less J."/>
            <person name="Dekker J.P."/>
            <person name="Frank K.M."/>
            <person name="Musser K.A."/>
            <person name="Mcquiston J.R."/>
            <person name="Henderson D.K."/>
            <person name="Lau A.F."/>
            <person name="Palmore T.N."/>
            <person name="Segre J.A."/>
        </authorList>
    </citation>
    <scope>NUCLEOTIDE SEQUENCE [LARGE SCALE GENOMIC DNA]</scope>
    <source>
        <strain evidence="14 16">SK-NIH.Env10_0317</strain>
    </source>
</reference>
<gene>
    <name evidence="13" type="ORF">BRX40_09880</name>
    <name evidence="14" type="ORF">CA257_14210</name>
</gene>
<dbReference type="InterPro" id="IPR037066">
    <property type="entry name" value="Plug_dom_sf"/>
</dbReference>
<dbReference type="PANTHER" id="PTHR47234">
    <property type="match status" value="1"/>
</dbReference>
<dbReference type="Pfam" id="PF07715">
    <property type="entry name" value="Plug"/>
    <property type="match status" value="1"/>
</dbReference>
<feature type="domain" description="TonB-dependent receptor-like beta-barrel" evidence="11">
    <location>
        <begin position="430"/>
        <end position="1039"/>
    </location>
</feature>
<keyword evidence="14" id="KW-0675">Receptor</keyword>
<dbReference type="Proteomes" id="UP000185161">
    <property type="component" value="Chromosome"/>
</dbReference>
<dbReference type="InterPro" id="IPR012910">
    <property type="entry name" value="Plug_dom"/>
</dbReference>
<evidence type="ECO:0000313" key="15">
    <source>
        <dbReference type="Proteomes" id="UP000185161"/>
    </source>
</evidence>
<dbReference type="InterPro" id="IPR000531">
    <property type="entry name" value="Beta-barrel_TonB"/>
</dbReference>
<dbReference type="RefSeq" id="WP_075151461.1">
    <property type="nucleotide sequence ID" value="NZ_CP018820.1"/>
</dbReference>
<evidence type="ECO:0000313" key="14">
    <source>
        <dbReference type="EMBL" id="RSV01848.1"/>
    </source>
</evidence>
<evidence type="ECO:0000313" key="13">
    <source>
        <dbReference type="EMBL" id="APR52693.1"/>
    </source>
</evidence>
<evidence type="ECO:0000256" key="9">
    <source>
        <dbReference type="RuleBase" id="RU003357"/>
    </source>
</evidence>
<name>A0A1L6J9T4_9SPHN</name>
<feature type="signal peptide" evidence="10">
    <location>
        <begin position="1"/>
        <end position="25"/>
    </location>
</feature>
<protein>
    <submittedName>
        <fullName evidence="14">TonB-dependent receptor</fullName>
    </submittedName>
</protein>
<keyword evidence="3 8" id="KW-1134">Transmembrane beta strand</keyword>
<evidence type="ECO:0000256" key="10">
    <source>
        <dbReference type="SAM" id="SignalP"/>
    </source>
</evidence>
<dbReference type="PANTHER" id="PTHR47234:SF2">
    <property type="entry name" value="TONB-DEPENDENT RECEPTOR"/>
    <property type="match status" value="1"/>
</dbReference>
<organism evidence="13 15">
    <name type="scientific">Sphingomonas koreensis</name>
    <dbReference type="NCBI Taxonomy" id="93064"/>
    <lineage>
        <taxon>Bacteria</taxon>
        <taxon>Pseudomonadati</taxon>
        <taxon>Pseudomonadota</taxon>
        <taxon>Alphaproteobacteria</taxon>
        <taxon>Sphingomonadales</taxon>
        <taxon>Sphingomonadaceae</taxon>
        <taxon>Sphingomonas</taxon>
    </lineage>
</organism>
<comment type="subcellular location">
    <subcellularLocation>
        <location evidence="1 8">Cell outer membrane</location>
        <topology evidence="1 8">Multi-pass membrane protein</topology>
    </subcellularLocation>
</comment>